<dbReference type="Proteomes" id="UP000887576">
    <property type="component" value="Unplaced"/>
</dbReference>
<evidence type="ECO:0000313" key="2">
    <source>
        <dbReference type="WBParaSite" id="JU765_v2.g7916.t1"/>
    </source>
</evidence>
<protein>
    <submittedName>
        <fullName evidence="2">17-beta-hydroxysteroid dehydrogenase type 6</fullName>
    </submittedName>
</protein>
<sequence length="351" mass="39620">MISYFVALAAVFLAFQLYKWTMERKMIDQISGKFVLVTGCDSGFGRRLTEKLLKLGVNVFAGCFTDDGQESLEKECSKFQGKLWTVKLDITNQKSVDDCQEFVLKILKQQNSKLWALVNNAGFLAVYGPMDWIGVEEYEQSVNVNLIGAIRMTTKFTSLVKESKGRIVTMISASGRIHGFYTAPYVAAKFGLEGYVDNLRLKLKPFDVKVSCLEPGAFRTNLMSPEAMIRRVESVWQKLDEQTKAEYGVDFKDNYVTSHNTGTTLVANRNLDIVVDSYIHALFAENPRIRYVCGWDAKLLFIPMSFMPSSWQDAIIQLMMDITSGAYKPAVLKNKHSKKHHLSKHKPAAAS</sequence>
<reference evidence="2" key="1">
    <citation type="submission" date="2022-11" db="UniProtKB">
        <authorList>
            <consortium name="WormBaseParasite"/>
        </authorList>
    </citation>
    <scope>IDENTIFICATION</scope>
</reference>
<dbReference type="WBParaSite" id="JU765_v2.g7916.t1">
    <property type="protein sequence ID" value="JU765_v2.g7916.t1"/>
    <property type="gene ID" value="JU765_v2.g7916"/>
</dbReference>
<organism evidence="1 2">
    <name type="scientific">Panagrolaimus sp. JU765</name>
    <dbReference type="NCBI Taxonomy" id="591449"/>
    <lineage>
        <taxon>Eukaryota</taxon>
        <taxon>Metazoa</taxon>
        <taxon>Ecdysozoa</taxon>
        <taxon>Nematoda</taxon>
        <taxon>Chromadorea</taxon>
        <taxon>Rhabditida</taxon>
        <taxon>Tylenchina</taxon>
        <taxon>Panagrolaimomorpha</taxon>
        <taxon>Panagrolaimoidea</taxon>
        <taxon>Panagrolaimidae</taxon>
        <taxon>Panagrolaimus</taxon>
    </lineage>
</organism>
<evidence type="ECO:0000313" key="1">
    <source>
        <dbReference type="Proteomes" id="UP000887576"/>
    </source>
</evidence>
<proteinExistence type="predicted"/>
<name>A0AC34RKV6_9BILA</name>
<accession>A0AC34RKV6</accession>